<evidence type="ECO:0000256" key="1">
    <source>
        <dbReference type="ARBA" id="ARBA00001933"/>
    </source>
</evidence>
<dbReference type="Gene3D" id="3.40.640.10">
    <property type="entry name" value="Type I PLP-dependent aspartate aminotransferase-like (Major domain)"/>
    <property type="match status" value="1"/>
</dbReference>
<evidence type="ECO:0000256" key="2">
    <source>
        <dbReference type="ARBA" id="ARBA00008954"/>
    </source>
</evidence>
<dbReference type="Gene3D" id="3.90.1150.10">
    <property type="entry name" value="Aspartate Aminotransferase, domain 1"/>
    <property type="match status" value="1"/>
</dbReference>
<dbReference type="Pfam" id="PF00202">
    <property type="entry name" value="Aminotran_3"/>
    <property type="match status" value="1"/>
</dbReference>
<protein>
    <submittedName>
        <fullName evidence="5">Aminotransferase</fullName>
    </submittedName>
</protein>
<comment type="cofactor">
    <cofactor evidence="1">
        <name>pyridoxal 5'-phosphate</name>
        <dbReference type="ChEBI" id="CHEBI:597326"/>
    </cofactor>
</comment>
<gene>
    <name evidence="5" type="ORF">GCM10023331_00510</name>
</gene>
<dbReference type="CDD" id="cd00610">
    <property type="entry name" value="OAT_like"/>
    <property type="match status" value="1"/>
</dbReference>
<evidence type="ECO:0000256" key="3">
    <source>
        <dbReference type="ARBA" id="ARBA00022898"/>
    </source>
</evidence>
<reference evidence="6" key="1">
    <citation type="journal article" date="2019" name="Int. J. Syst. Evol. Microbiol.">
        <title>The Global Catalogue of Microorganisms (GCM) 10K type strain sequencing project: providing services to taxonomists for standard genome sequencing and annotation.</title>
        <authorList>
            <consortium name="The Broad Institute Genomics Platform"/>
            <consortium name="The Broad Institute Genome Sequencing Center for Infectious Disease"/>
            <person name="Wu L."/>
            <person name="Ma J."/>
        </authorList>
    </citation>
    <scope>NUCLEOTIDE SEQUENCE [LARGE SCALE GENOMIC DNA]</scope>
    <source>
        <strain evidence="6">JCM 18326</strain>
    </source>
</reference>
<comment type="caution">
    <text evidence="5">The sequence shown here is derived from an EMBL/GenBank/DDBJ whole genome shotgun (WGS) entry which is preliminary data.</text>
</comment>
<dbReference type="InterPro" id="IPR015424">
    <property type="entry name" value="PyrdxlP-dep_Trfase"/>
</dbReference>
<dbReference type="PANTHER" id="PTHR43094:SF1">
    <property type="entry name" value="AMINOTRANSFERASE CLASS-III"/>
    <property type="match status" value="1"/>
</dbReference>
<keyword evidence="6" id="KW-1185">Reference proteome</keyword>
<keyword evidence="5" id="KW-0032">Aminotransferase</keyword>
<dbReference type="SUPFAM" id="SSF53383">
    <property type="entry name" value="PLP-dependent transferases"/>
    <property type="match status" value="1"/>
</dbReference>
<accession>A0ABP9CYB9</accession>
<evidence type="ECO:0000256" key="4">
    <source>
        <dbReference type="RuleBase" id="RU003560"/>
    </source>
</evidence>
<evidence type="ECO:0000313" key="5">
    <source>
        <dbReference type="EMBL" id="GAA4820010.1"/>
    </source>
</evidence>
<dbReference type="Proteomes" id="UP001500298">
    <property type="component" value="Unassembled WGS sequence"/>
</dbReference>
<dbReference type="InterPro" id="IPR015421">
    <property type="entry name" value="PyrdxlP-dep_Trfase_major"/>
</dbReference>
<dbReference type="EMBL" id="BAABJX010000001">
    <property type="protein sequence ID" value="GAA4820010.1"/>
    <property type="molecule type" value="Genomic_DNA"/>
</dbReference>
<keyword evidence="5" id="KW-0808">Transferase</keyword>
<proteinExistence type="inferred from homology"/>
<sequence length="468" mass="52187">MVTQEATQNQTKQAWEKDKAHIIHPYANFEKFAEEGSVIYAEGHQHWIYDADGNRYLDGIAGLWCVNAGHGREDIAATMAEQAKKMAYYNTFEDASSIPASELAAELARLSPGSLNHVFFGTGGSMANDTAIKMAHYYFNLKGMPKKKKVISRDLAYHGSTFLAHTLTGIASTQIGFDLVKDLVHYVSAPYTYRRPEGMDEAQFCDFLIQELEEKIIALNPEEVACFIAEPILGAGGVLVPPKGYHKRSWELCKKYDILYISDEVVTAFGRLGHMVTSKDMFEVEPDMLVMAKGISSGYIPLGATMVSDEIYEVISQPKKANPYFSHGFTYSGHALACAVGLKNIQILEEEGFCQHVQQWGPYFEQQLKTLEDLPIVGDIRGSHYMLCIENVANKATKEGFGDEVAIAKRIYHHAKNRGLIIRPIGPLNVLSPPLTYDKAAIDETVDILRSSIKATMDDLVRENIWNI</sequence>
<dbReference type="PROSITE" id="PS00600">
    <property type="entry name" value="AA_TRANSFER_CLASS_3"/>
    <property type="match status" value="1"/>
</dbReference>
<dbReference type="RefSeq" id="WP_345368399.1">
    <property type="nucleotide sequence ID" value="NZ_BAABJX010000001.1"/>
</dbReference>
<evidence type="ECO:0000313" key="6">
    <source>
        <dbReference type="Proteomes" id="UP001500298"/>
    </source>
</evidence>
<dbReference type="PANTHER" id="PTHR43094">
    <property type="entry name" value="AMINOTRANSFERASE"/>
    <property type="match status" value="1"/>
</dbReference>
<organism evidence="5 6">
    <name type="scientific">Algivirga pacifica</name>
    <dbReference type="NCBI Taxonomy" id="1162670"/>
    <lineage>
        <taxon>Bacteria</taxon>
        <taxon>Pseudomonadati</taxon>
        <taxon>Bacteroidota</taxon>
        <taxon>Cytophagia</taxon>
        <taxon>Cytophagales</taxon>
        <taxon>Flammeovirgaceae</taxon>
        <taxon>Algivirga</taxon>
    </lineage>
</organism>
<name>A0ABP9CYB9_9BACT</name>
<dbReference type="InterPro" id="IPR005814">
    <property type="entry name" value="Aminotrans_3"/>
</dbReference>
<dbReference type="InterPro" id="IPR049704">
    <property type="entry name" value="Aminotrans_3_PPA_site"/>
</dbReference>
<dbReference type="NCBIfam" id="NF005447">
    <property type="entry name" value="PRK07036.1"/>
    <property type="match status" value="1"/>
</dbReference>
<keyword evidence="3 4" id="KW-0663">Pyridoxal phosphate</keyword>
<dbReference type="PIRSF" id="PIRSF000521">
    <property type="entry name" value="Transaminase_4ab_Lys_Orn"/>
    <property type="match status" value="1"/>
</dbReference>
<dbReference type="GO" id="GO:0008483">
    <property type="term" value="F:transaminase activity"/>
    <property type="evidence" value="ECO:0007669"/>
    <property type="project" value="UniProtKB-KW"/>
</dbReference>
<dbReference type="InterPro" id="IPR015422">
    <property type="entry name" value="PyrdxlP-dep_Trfase_small"/>
</dbReference>
<comment type="similarity">
    <text evidence="2 4">Belongs to the class-III pyridoxal-phosphate-dependent aminotransferase family.</text>
</comment>